<dbReference type="Pfam" id="PF03729">
    <property type="entry name" value="DUF308"/>
    <property type="match status" value="1"/>
</dbReference>
<accession>A0A7G9Z6P7</accession>
<name>A0A7G9Z6P7_9EURY</name>
<keyword evidence="1" id="KW-1133">Transmembrane helix</keyword>
<feature type="transmembrane region" description="Helical" evidence="1">
    <location>
        <begin position="96"/>
        <end position="116"/>
    </location>
</feature>
<feature type="transmembrane region" description="Helical" evidence="1">
    <location>
        <begin position="72"/>
        <end position="90"/>
    </location>
</feature>
<evidence type="ECO:0000256" key="1">
    <source>
        <dbReference type="SAM" id="Phobius"/>
    </source>
</evidence>
<dbReference type="PANTHER" id="PTHR34989">
    <property type="entry name" value="PROTEIN HDED"/>
    <property type="match status" value="1"/>
</dbReference>
<proteinExistence type="predicted"/>
<feature type="transmembrane region" description="Helical" evidence="1">
    <location>
        <begin position="153"/>
        <end position="177"/>
    </location>
</feature>
<dbReference type="InterPro" id="IPR005325">
    <property type="entry name" value="DUF308_memb"/>
</dbReference>
<sequence length="187" mass="19916">MDEMKGIERGILAQESWALAVEGVIALIIGFLILFWPPAVVSITIVVGAFAFVWGIFALVSSIKADKGRRWVLILEGVCGIILGLILLAWPGKSTLVIMWLIMIWLVVTGIFRIVGGFTLPKGDASKGLLIVNGFLALIIGVLLLSLPFLTAAITMAILIAFYAIFSGITLISLAFVSKSTGGQTVA</sequence>
<feature type="transmembrane region" description="Helical" evidence="1">
    <location>
        <begin position="39"/>
        <end position="60"/>
    </location>
</feature>
<gene>
    <name evidence="2" type="ORF">JGNPCJAK_00035</name>
</gene>
<feature type="transmembrane region" description="Helical" evidence="1">
    <location>
        <begin position="12"/>
        <end position="33"/>
    </location>
</feature>
<dbReference type="InterPro" id="IPR052712">
    <property type="entry name" value="Acid_resist_chaperone_HdeD"/>
</dbReference>
<evidence type="ECO:0008006" key="3">
    <source>
        <dbReference type="Google" id="ProtNLM"/>
    </source>
</evidence>
<keyword evidence="1" id="KW-0472">Membrane</keyword>
<reference evidence="2" key="1">
    <citation type="submission" date="2020-06" db="EMBL/GenBank/DDBJ databases">
        <title>Unique genomic features of the anaerobic methanotrophic archaea.</title>
        <authorList>
            <person name="Chadwick G.L."/>
            <person name="Skennerton C.T."/>
            <person name="Laso-Perez R."/>
            <person name="Leu A.O."/>
            <person name="Speth D.R."/>
            <person name="Yu H."/>
            <person name="Morgan-Lang C."/>
            <person name="Hatzenpichler R."/>
            <person name="Goudeau D."/>
            <person name="Malmstrom R."/>
            <person name="Brazelton W.J."/>
            <person name="Woyke T."/>
            <person name="Hallam S.J."/>
            <person name="Tyson G.W."/>
            <person name="Wegener G."/>
            <person name="Boetius A."/>
            <person name="Orphan V."/>
        </authorList>
    </citation>
    <scope>NUCLEOTIDE SEQUENCE</scope>
</reference>
<organism evidence="2">
    <name type="scientific">Candidatus Methanophaga sp. ANME-1 ERB7</name>
    <dbReference type="NCBI Taxonomy" id="2759913"/>
    <lineage>
        <taxon>Archaea</taxon>
        <taxon>Methanobacteriati</taxon>
        <taxon>Methanobacteriota</taxon>
        <taxon>Stenosarchaea group</taxon>
        <taxon>Methanomicrobia</taxon>
        <taxon>Candidatus Methanophagales</taxon>
        <taxon>Candidatus Methanophagaceae</taxon>
        <taxon>Candidatus Methanophaga</taxon>
    </lineage>
</organism>
<dbReference type="GO" id="GO:0005886">
    <property type="term" value="C:plasma membrane"/>
    <property type="evidence" value="ECO:0007669"/>
    <property type="project" value="TreeGrafter"/>
</dbReference>
<dbReference type="EMBL" id="MT631633">
    <property type="protein sequence ID" value="QNO55931.1"/>
    <property type="molecule type" value="Genomic_DNA"/>
</dbReference>
<evidence type="ECO:0000313" key="2">
    <source>
        <dbReference type="EMBL" id="QNO55931.1"/>
    </source>
</evidence>
<dbReference type="AlphaFoldDB" id="A0A7G9Z6P7"/>
<protein>
    <recommendedName>
        <fullName evidence="3">Acid-resistance membrane protein</fullName>
    </recommendedName>
</protein>
<dbReference type="PANTHER" id="PTHR34989:SF1">
    <property type="entry name" value="PROTEIN HDED"/>
    <property type="match status" value="1"/>
</dbReference>
<keyword evidence="1" id="KW-0812">Transmembrane</keyword>
<feature type="transmembrane region" description="Helical" evidence="1">
    <location>
        <begin position="128"/>
        <end position="147"/>
    </location>
</feature>